<evidence type="ECO:0000313" key="1">
    <source>
        <dbReference type="EMBL" id="NCJ05521.1"/>
    </source>
</evidence>
<proteinExistence type="predicted"/>
<protein>
    <submittedName>
        <fullName evidence="1">Uncharacterized protein</fullName>
    </submittedName>
</protein>
<name>A0A8K1ZWR0_9CYAN</name>
<dbReference type="AlphaFoldDB" id="A0A8K1ZWR0"/>
<comment type="caution">
    <text evidence="1">The sequence shown here is derived from an EMBL/GenBank/DDBJ whole genome shotgun (WGS) entry which is preliminary data.</text>
</comment>
<dbReference type="EMBL" id="WVIC01000004">
    <property type="protein sequence ID" value="NCJ05521.1"/>
    <property type="molecule type" value="Genomic_DNA"/>
</dbReference>
<organism evidence="1 2">
    <name type="scientific">Petrachloros mirabilis ULC683</name>
    <dbReference type="NCBI Taxonomy" id="2781853"/>
    <lineage>
        <taxon>Bacteria</taxon>
        <taxon>Bacillati</taxon>
        <taxon>Cyanobacteriota</taxon>
        <taxon>Cyanophyceae</taxon>
        <taxon>Synechococcales</taxon>
        <taxon>Petrachlorosaceae</taxon>
        <taxon>Petrachloros</taxon>
        <taxon>Petrachloros mirabilis</taxon>
    </lineage>
</organism>
<accession>A0A8K1ZWR0</accession>
<evidence type="ECO:0000313" key="2">
    <source>
        <dbReference type="Proteomes" id="UP000607397"/>
    </source>
</evidence>
<gene>
    <name evidence="1" type="ORF">GS597_03130</name>
</gene>
<dbReference type="RefSeq" id="WP_161823994.1">
    <property type="nucleotide sequence ID" value="NZ_WVIC01000004.1"/>
</dbReference>
<dbReference type="Proteomes" id="UP000607397">
    <property type="component" value="Unassembled WGS sequence"/>
</dbReference>
<sequence>MTISLDLPSELENELSTEASQLKLPLSEYILRVLSFRPFIQNPPKTGLDLVAYWESIGVINSRPDIADSQEHARRLRDQAEHRERA</sequence>
<keyword evidence="2" id="KW-1185">Reference proteome</keyword>
<reference evidence="1" key="1">
    <citation type="submission" date="2019-12" db="EMBL/GenBank/DDBJ databases">
        <title>High-Quality draft genome sequences of three cyanobacteria isolated from the limestone walls of the Old Cathedral of Coimbra.</title>
        <authorList>
            <person name="Tiago I."/>
            <person name="Soares F."/>
            <person name="Portugal A."/>
        </authorList>
    </citation>
    <scope>NUCLEOTIDE SEQUENCE [LARGE SCALE GENOMIC DNA]</scope>
    <source>
        <strain evidence="1">C</strain>
    </source>
</reference>